<feature type="transmembrane region" description="Helical" evidence="1">
    <location>
        <begin position="57"/>
        <end position="78"/>
    </location>
</feature>
<dbReference type="STRING" id="1801780.A2917_03265"/>
<evidence type="ECO:0000256" key="1">
    <source>
        <dbReference type="SAM" id="Phobius"/>
    </source>
</evidence>
<dbReference type="EMBL" id="MFVE01000005">
    <property type="protein sequence ID" value="OGI95544.1"/>
    <property type="molecule type" value="Genomic_DNA"/>
</dbReference>
<organism evidence="2 3">
    <name type="scientific">Candidatus Nomurabacteria bacterium RIFCSPLOWO2_01_FULL_42_17</name>
    <dbReference type="NCBI Taxonomy" id="1801780"/>
    <lineage>
        <taxon>Bacteria</taxon>
        <taxon>Candidatus Nomuraibacteriota</taxon>
    </lineage>
</organism>
<reference evidence="2 3" key="1">
    <citation type="journal article" date="2016" name="Nat. Commun.">
        <title>Thousands of microbial genomes shed light on interconnected biogeochemical processes in an aquifer system.</title>
        <authorList>
            <person name="Anantharaman K."/>
            <person name="Brown C.T."/>
            <person name="Hug L.A."/>
            <person name="Sharon I."/>
            <person name="Castelle C.J."/>
            <person name="Probst A.J."/>
            <person name="Thomas B.C."/>
            <person name="Singh A."/>
            <person name="Wilkins M.J."/>
            <person name="Karaoz U."/>
            <person name="Brodie E.L."/>
            <person name="Williams K.H."/>
            <person name="Hubbard S.S."/>
            <person name="Banfield J.F."/>
        </authorList>
    </citation>
    <scope>NUCLEOTIDE SEQUENCE [LARGE SCALE GENOMIC DNA]</scope>
</reference>
<keyword evidence="1" id="KW-1133">Transmembrane helix</keyword>
<dbReference type="Proteomes" id="UP000178104">
    <property type="component" value="Unassembled WGS sequence"/>
</dbReference>
<keyword evidence="1" id="KW-0812">Transmembrane</keyword>
<comment type="caution">
    <text evidence="2">The sequence shown here is derived from an EMBL/GenBank/DDBJ whole genome shotgun (WGS) entry which is preliminary data.</text>
</comment>
<dbReference type="AlphaFoldDB" id="A0A1F6XN42"/>
<sequence length="309" mass="35288">MEKTNETQNKIVQTYAEDMAKVIEDDKSGLIKKIIHEEEEHEIEKKNLSPESKKNKFFMAVGVSFILLGFLTLFYFIFGQGITTVPVEKQFLPIIFTDKSAFVEMKGLKKEKIAQTILSQVKNTKVKSGGVEGIYLTENKEILGLHRFLTVIESNFANLTNLTSSANPLFFNDNFLMGVVNTETDETGAGKDFFILLKVRSMPDIFEPMRAWEDKMFFDLHGFFGANITPETKYLLTQDFEDGVVQNKNARVLYQKNQGEDEEGVRETKEIREIMIMYIFADDNSVIITNTEHAAGEIMLRLTASRVKK</sequence>
<proteinExistence type="predicted"/>
<protein>
    <submittedName>
        <fullName evidence="2">Uncharacterized protein</fullName>
    </submittedName>
</protein>
<accession>A0A1F6XN42</accession>
<gene>
    <name evidence="2" type="ORF">A2917_03265</name>
</gene>
<name>A0A1F6XN42_9BACT</name>
<evidence type="ECO:0000313" key="2">
    <source>
        <dbReference type="EMBL" id="OGI95544.1"/>
    </source>
</evidence>
<evidence type="ECO:0000313" key="3">
    <source>
        <dbReference type="Proteomes" id="UP000178104"/>
    </source>
</evidence>
<keyword evidence="1" id="KW-0472">Membrane</keyword>